<dbReference type="EMBL" id="JAVDWA010000003">
    <property type="protein sequence ID" value="MDR7073056.1"/>
    <property type="molecule type" value="Genomic_DNA"/>
</dbReference>
<accession>A0ABU1U0W4</accession>
<reference evidence="1 2" key="1">
    <citation type="submission" date="2023-07" db="EMBL/GenBank/DDBJ databases">
        <title>Sorghum-associated microbial communities from plants grown in Nebraska, USA.</title>
        <authorList>
            <person name="Schachtman D."/>
        </authorList>
    </citation>
    <scope>NUCLEOTIDE SEQUENCE [LARGE SCALE GENOMIC DNA]</scope>
    <source>
        <strain evidence="1 2">BE211</strain>
    </source>
</reference>
<evidence type="ECO:0000313" key="2">
    <source>
        <dbReference type="Proteomes" id="UP001258181"/>
    </source>
</evidence>
<organism evidence="1 2">
    <name type="scientific">Fictibacillus barbaricus</name>
    <dbReference type="NCBI Taxonomy" id="182136"/>
    <lineage>
        <taxon>Bacteria</taxon>
        <taxon>Bacillati</taxon>
        <taxon>Bacillota</taxon>
        <taxon>Bacilli</taxon>
        <taxon>Bacillales</taxon>
        <taxon>Fictibacillaceae</taxon>
        <taxon>Fictibacillus</taxon>
    </lineage>
</organism>
<evidence type="ECO:0000313" key="1">
    <source>
        <dbReference type="EMBL" id="MDR7073056.1"/>
    </source>
</evidence>
<comment type="caution">
    <text evidence="1">The sequence shown here is derived from an EMBL/GenBank/DDBJ whole genome shotgun (WGS) entry which is preliminary data.</text>
</comment>
<dbReference type="Pfam" id="PF00300">
    <property type="entry name" value="His_Phos_1"/>
    <property type="match status" value="1"/>
</dbReference>
<gene>
    <name evidence="1" type="ORF">J2X07_002042</name>
</gene>
<dbReference type="RefSeq" id="WP_310258527.1">
    <property type="nucleotide sequence ID" value="NZ_JAVDWA010000003.1"/>
</dbReference>
<dbReference type="InterPro" id="IPR013078">
    <property type="entry name" value="His_Pase_superF_clade-1"/>
</dbReference>
<proteinExistence type="predicted"/>
<name>A0ABU1U0W4_9BACL</name>
<dbReference type="InterPro" id="IPR029033">
    <property type="entry name" value="His_PPase_superfam"/>
</dbReference>
<sequence length="188" mass="22574">MKIGLVRHFKVTRGYPTQKWITPSEFDQWLKEYEESDVEESEVDFGGIEWQRCYVSTIRRAEYTAEKIYTGQLIKTDDLREIPVYPFFKRNIKLPVLFYPLFVRAAWFFNHKSQLERRTDVEKRISKILDRIIEENDENALIVSHGGLMIFMRKELIKRGFKGPKLRRPENAKLYLYERGDYPNVDKN</sequence>
<keyword evidence="2" id="KW-1185">Reference proteome</keyword>
<dbReference type="SUPFAM" id="SSF53254">
    <property type="entry name" value="Phosphoglycerate mutase-like"/>
    <property type="match status" value="1"/>
</dbReference>
<protein>
    <submittedName>
        <fullName evidence="1">Broad specificity phosphatase PhoE</fullName>
    </submittedName>
</protein>
<dbReference type="Gene3D" id="3.40.50.1240">
    <property type="entry name" value="Phosphoglycerate mutase-like"/>
    <property type="match status" value="1"/>
</dbReference>
<dbReference type="Proteomes" id="UP001258181">
    <property type="component" value="Unassembled WGS sequence"/>
</dbReference>